<organism evidence="1 2">
    <name type="scientific">Cryptolaemus montrouzieri</name>
    <dbReference type="NCBI Taxonomy" id="559131"/>
    <lineage>
        <taxon>Eukaryota</taxon>
        <taxon>Metazoa</taxon>
        <taxon>Ecdysozoa</taxon>
        <taxon>Arthropoda</taxon>
        <taxon>Hexapoda</taxon>
        <taxon>Insecta</taxon>
        <taxon>Pterygota</taxon>
        <taxon>Neoptera</taxon>
        <taxon>Endopterygota</taxon>
        <taxon>Coleoptera</taxon>
        <taxon>Polyphaga</taxon>
        <taxon>Cucujiformia</taxon>
        <taxon>Coccinelloidea</taxon>
        <taxon>Coccinellidae</taxon>
        <taxon>Scymninae</taxon>
        <taxon>Scymnini</taxon>
        <taxon>Cryptolaemus</taxon>
    </lineage>
</organism>
<protein>
    <submittedName>
        <fullName evidence="1">Uncharacterized protein</fullName>
    </submittedName>
</protein>
<sequence>MDTHNLCHIFEEPSRITTSSTSCVDNIFVNYELSDCESGILIPHFSDYSAQLLNIITENPENNEFTFTRISSISNTNLFVDLINRVDWRHLKRLGAEDGYNWFHDTVVRYVEYSSSERKINVETILRSFYEELKTNNKQHLENSARKRDLEQCRK</sequence>
<accession>A0ABD2NS06</accession>
<reference evidence="1 2" key="1">
    <citation type="journal article" date="2021" name="BMC Biol.">
        <title>Horizontally acquired antibacterial genes associated with adaptive radiation of ladybird beetles.</title>
        <authorList>
            <person name="Li H.S."/>
            <person name="Tang X.F."/>
            <person name="Huang Y.H."/>
            <person name="Xu Z.Y."/>
            <person name="Chen M.L."/>
            <person name="Du X.Y."/>
            <person name="Qiu B.Y."/>
            <person name="Chen P.T."/>
            <person name="Zhang W."/>
            <person name="Slipinski A."/>
            <person name="Escalona H.E."/>
            <person name="Waterhouse R.M."/>
            <person name="Zwick A."/>
            <person name="Pang H."/>
        </authorList>
    </citation>
    <scope>NUCLEOTIDE SEQUENCE [LARGE SCALE GENOMIC DNA]</scope>
    <source>
        <strain evidence="1">SYSU2018</strain>
    </source>
</reference>
<proteinExistence type="predicted"/>
<dbReference type="AlphaFoldDB" id="A0ABD2NS06"/>
<dbReference type="EMBL" id="JABFTP020000144">
    <property type="protein sequence ID" value="KAL3281348.1"/>
    <property type="molecule type" value="Genomic_DNA"/>
</dbReference>
<gene>
    <name evidence="1" type="ORF">HHI36_004560</name>
</gene>
<name>A0ABD2NS06_9CUCU</name>
<evidence type="ECO:0000313" key="1">
    <source>
        <dbReference type="EMBL" id="KAL3281348.1"/>
    </source>
</evidence>
<comment type="caution">
    <text evidence="1">The sequence shown here is derived from an EMBL/GenBank/DDBJ whole genome shotgun (WGS) entry which is preliminary data.</text>
</comment>
<keyword evidence="2" id="KW-1185">Reference proteome</keyword>
<dbReference type="Proteomes" id="UP001516400">
    <property type="component" value="Unassembled WGS sequence"/>
</dbReference>
<evidence type="ECO:0000313" key="2">
    <source>
        <dbReference type="Proteomes" id="UP001516400"/>
    </source>
</evidence>